<sequence>MLTVVSFAIFASTESSVAARAQIRLIDLADYFLTLAARV</sequence>
<dbReference type="KEGG" id="hch:HCH_00716"/>
<dbReference type="EMBL" id="CP000155">
    <property type="protein sequence ID" value="ABC27614.1"/>
    <property type="molecule type" value="Genomic_DNA"/>
</dbReference>
<organism evidence="1 2">
    <name type="scientific">Hahella chejuensis (strain KCTC 2396)</name>
    <dbReference type="NCBI Taxonomy" id="349521"/>
    <lineage>
        <taxon>Bacteria</taxon>
        <taxon>Pseudomonadati</taxon>
        <taxon>Pseudomonadota</taxon>
        <taxon>Gammaproteobacteria</taxon>
        <taxon>Oceanospirillales</taxon>
        <taxon>Hahellaceae</taxon>
        <taxon>Hahella</taxon>
    </lineage>
</organism>
<gene>
    <name evidence="1" type="ordered locus">HCH_00716</name>
</gene>
<dbReference type="Proteomes" id="UP000000238">
    <property type="component" value="Chromosome"/>
</dbReference>
<proteinExistence type="predicted"/>
<dbReference type="STRING" id="349521.HCH_00716"/>
<evidence type="ECO:0000313" key="2">
    <source>
        <dbReference type="Proteomes" id="UP000000238"/>
    </source>
</evidence>
<name>Q2SP10_HAHCH</name>
<accession>Q2SP10</accession>
<keyword evidence="2" id="KW-1185">Reference proteome</keyword>
<protein>
    <submittedName>
        <fullName evidence="1">Uncharacterized protein</fullName>
    </submittedName>
</protein>
<dbReference type="AlphaFoldDB" id="Q2SP10"/>
<evidence type="ECO:0000313" key="1">
    <source>
        <dbReference type="EMBL" id="ABC27614.1"/>
    </source>
</evidence>
<reference evidence="1 2" key="1">
    <citation type="journal article" date="2005" name="Nucleic Acids Res.">
        <title>Genomic blueprint of Hahella chejuensis, a marine microbe producing an algicidal agent.</title>
        <authorList>
            <person name="Jeong H."/>
            <person name="Yim J.H."/>
            <person name="Lee C."/>
            <person name="Choi S.-H."/>
            <person name="Park Y.K."/>
            <person name="Yoon S.H."/>
            <person name="Hur C.-G."/>
            <person name="Kang H.-Y."/>
            <person name="Kim D."/>
            <person name="Lee H.H."/>
            <person name="Park K.H."/>
            <person name="Park S.-H."/>
            <person name="Park H.-S."/>
            <person name="Lee H.K."/>
            <person name="Oh T.K."/>
            <person name="Kim J.F."/>
        </authorList>
    </citation>
    <scope>NUCLEOTIDE SEQUENCE [LARGE SCALE GENOMIC DNA]</scope>
    <source>
        <strain evidence="1 2">KCTC 2396</strain>
    </source>
</reference>
<dbReference type="HOGENOM" id="CLU_3310636_0_0_6"/>